<reference evidence="1 2" key="1">
    <citation type="journal article" date="2014" name="Genome Biol. Evol.">
        <title>The genome of the myxosporean Thelohanellus kitauei shows adaptations to nutrient acquisition within its fish host.</title>
        <authorList>
            <person name="Yang Y."/>
            <person name="Xiong J."/>
            <person name="Zhou Z."/>
            <person name="Huo F."/>
            <person name="Miao W."/>
            <person name="Ran C."/>
            <person name="Liu Y."/>
            <person name="Zhang J."/>
            <person name="Feng J."/>
            <person name="Wang M."/>
            <person name="Wang M."/>
            <person name="Wang L."/>
            <person name="Yao B."/>
        </authorList>
    </citation>
    <scope>NUCLEOTIDE SEQUENCE [LARGE SCALE GENOMIC DNA]</scope>
    <source>
        <strain evidence="1">Wuqing</strain>
    </source>
</reference>
<evidence type="ECO:0000313" key="1">
    <source>
        <dbReference type="EMBL" id="KII60412.1"/>
    </source>
</evidence>
<sequence length="132" mass="15597">MYKFLYLPEVVNGIVVEEIPNPTDISLILVPFQDHYSDILPLLKKIFNVRCRHWSSFVFLLFGRRHVPLCFLEFFIQDFLELFCRQFIFMFHYELVYVILVHLLVQISGSCHNLTHNFRGVSLNTSVSLNEG</sequence>
<organism evidence="1 2">
    <name type="scientific">Thelohanellus kitauei</name>
    <name type="common">Myxosporean</name>
    <dbReference type="NCBI Taxonomy" id="669202"/>
    <lineage>
        <taxon>Eukaryota</taxon>
        <taxon>Metazoa</taxon>
        <taxon>Cnidaria</taxon>
        <taxon>Myxozoa</taxon>
        <taxon>Myxosporea</taxon>
        <taxon>Bivalvulida</taxon>
        <taxon>Platysporina</taxon>
        <taxon>Myxobolidae</taxon>
        <taxon>Thelohanellus</taxon>
    </lineage>
</organism>
<evidence type="ECO:0000313" key="2">
    <source>
        <dbReference type="Proteomes" id="UP000031668"/>
    </source>
</evidence>
<dbReference type="Proteomes" id="UP000031668">
    <property type="component" value="Unassembled WGS sequence"/>
</dbReference>
<dbReference type="AlphaFoldDB" id="A0A0C2IU97"/>
<dbReference type="EMBL" id="JWZT01005625">
    <property type="protein sequence ID" value="KII60412.1"/>
    <property type="molecule type" value="Genomic_DNA"/>
</dbReference>
<gene>
    <name evidence="1" type="ORF">RF11_02369</name>
</gene>
<comment type="caution">
    <text evidence="1">The sequence shown here is derived from an EMBL/GenBank/DDBJ whole genome shotgun (WGS) entry which is preliminary data.</text>
</comment>
<keyword evidence="2" id="KW-1185">Reference proteome</keyword>
<proteinExistence type="predicted"/>
<name>A0A0C2IU97_THEKT</name>
<accession>A0A0C2IU97</accession>
<protein>
    <submittedName>
        <fullName evidence="1">Uncharacterized protein</fullName>
    </submittedName>
</protein>